<feature type="compositionally biased region" description="Basic and acidic residues" evidence="1">
    <location>
        <begin position="382"/>
        <end position="416"/>
    </location>
</feature>
<organism evidence="2 3">
    <name type="scientific">Ramularia collo-cygni</name>
    <dbReference type="NCBI Taxonomy" id="112498"/>
    <lineage>
        <taxon>Eukaryota</taxon>
        <taxon>Fungi</taxon>
        <taxon>Dikarya</taxon>
        <taxon>Ascomycota</taxon>
        <taxon>Pezizomycotina</taxon>
        <taxon>Dothideomycetes</taxon>
        <taxon>Dothideomycetidae</taxon>
        <taxon>Mycosphaerellales</taxon>
        <taxon>Mycosphaerellaceae</taxon>
        <taxon>Ramularia</taxon>
    </lineage>
</organism>
<dbReference type="EMBL" id="FJUY01000001">
    <property type="protein sequence ID" value="CZT14481.1"/>
    <property type="molecule type" value="Genomic_DNA"/>
</dbReference>
<name>A0A2D3ULY3_9PEZI</name>
<sequence length="436" mass="47597">MADTRSSPASNRQPSPSSSPSKAGTKRKADEGAVEETKSKSTKQQKTIEETLPAANGTHSGLGNTKKGEQSNGNTKTNGEAERNGVNDEKPKENKSEKPDAEDSKTTQQSSEKSAFDRLKANDTDASTTNNDDSKRESEAAVEGHAVEEDQNRAEAMPSNILEKGIIYFFSRGRVSVDSPDSVQDLARSYFVLRPLPDGAKLTDGAIQDVKNNRLIALPKKVWPKSGKDRFMAFVEKTKVGMGLLKEEFFSGSDYSTKTTGTRHTPEVTPMGEGVYAMTTTGGGQGTTHLAYMLTIPSEVGEVQNDLGIAKKGSFVLSLKNPESSGPANAQLPQGADYPKEVMDEFRGRNWMPAEPKHLDYEMAQVLLIGEDFDSSSNLDPAPKDERNGEKETPQEELEKLEGEDEHRVERLRGDDTVFADLGLSSKDYPKVPTTW</sequence>
<accession>A0A2D3ULY3</accession>
<feature type="region of interest" description="Disordered" evidence="1">
    <location>
        <begin position="1"/>
        <end position="156"/>
    </location>
</feature>
<dbReference type="STRING" id="112498.A0A2D3ULY3"/>
<dbReference type="OrthoDB" id="1028014at2759"/>
<evidence type="ECO:0000313" key="2">
    <source>
        <dbReference type="EMBL" id="CZT14481.1"/>
    </source>
</evidence>
<evidence type="ECO:0000256" key="1">
    <source>
        <dbReference type="SAM" id="MobiDB-lite"/>
    </source>
</evidence>
<dbReference type="Proteomes" id="UP000225277">
    <property type="component" value="Unassembled WGS sequence"/>
</dbReference>
<dbReference type="GeneID" id="35595848"/>
<dbReference type="PANTHER" id="PTHR34776:SF1">
    <property type="entry name" value="F17F16.3 PROTEIN"/>
    <property type="match status" value="1"/>
</dbReference>
<dbReference type="PANTHER" id="PTHR34776">
    <property type="entry name" value="F17F16.3 PROTEIN"/>
    <property type="match status" value="1"/>
</dbReference>
<gene>
    <name evidence="2" type="ORF">RCC_00460</name>
</gene>
<proteinExistence type="predicted"/>
<keyword evidence="3" id="KW-1185">Reference proteome</keyword>
<feature type="compositionally biased region" description="Basic and acidic residues" evidence="1">
    <location>
        <begin position="79"/>
        <end position="105"/>
    </location>
</feature>
<evidence type="ECO:0000313" key="3">
    <source>
        <dbReference type="Proteomes" id="UP000225277"/>
    </source>
</evidence>
<dbReference type="RefSeq" id="XP_023621378.1">
    <property type="nucleotide sequence ID" value="XM_023765610.1"/>
</dbReference>
<feature type="compositionally biased region" description="Basic and acidic residues" evidence="1">
    <location>
        <begin position="27"/>
        <end position="39"/>
    </location>
</feature>
<dbReference type="AlphaFoldDB" id="A0A2D3ULY3"/>
<feature type="compositionally biased region" description="Basic and acidic residues" evidence="1">
    <location>
        <begin position="114"/>
        <end position="123"/>
    </location>
</feature>
<reference evidence="2 3" key="1">
    <citation type="submission" date="2016-03" db="EMBL/GenBank/DDBJ databases">
        <authorList>
            <person name="Ploux O."/>
        </authorList>
    </citation>
    <scope>NUCLEOTIDE SEQUENCE [LARGE SCALE GENOMIC DNA]</scope>
    <source>
        <strain evidence="2 3">URUG2</strain>
    </source>
</reference>
<protein>
    <recommendedName>
        <fullName evidence="4">BTB domain transcription factor</fullName>
    </recommendedName>
</protein>
<feature type="compositionally biased region" description="Low complexity" evidence="1">
    <location>
        <begin position="1"/>
        <end position="21"/>
    </location>
</feature>
<evidence type="ECO:0008006" key="4">
    <source>
        <dbReference type="Google" id="ProtNLM"/>
    </source>
</evidence>
<feature type="region of interest" description="Disordered" evidence="1">
    <location>
        <begin position="373"/>
        <end position="436"/>
    </location>
</feature>